<feature type="coiled-coil region" evidence="1">
    <location>
        <begin position="18"/>
        <end position="49"/>
    </location>
</feature>
<name>A0A0D2C5Y5_9EURO</name>
<proteinExistence type="predicted"/>
<dbReference type="EMBL" id="KN847044">
    <property type="protein sequence ID" value="KIW25900.1"/>
    <property type="molecule type" value="Genomic_DNA"/>
</dbReference>
<dbReference type="STRING" id="569365.A0A0D2C5Y5"/>
<dbReference type="RefSeq" id="XP_016246116.1">
    <property type="nucleotide sequence ID" value="XM_016396260.1"/>
</dbReference>
<keyword evidence="4" id="KW-1185">Reference proteome</keyword>
<sequence>MESVAEVLRAVGAIVSSFQAAADALEFIKERKEKKKRKKDKELEELLEIKILHKSLIEGGTRCRKHCENRQQQFGSAFEIGDAIAVPALKEVVISIQSEILQALNLARAVDSAVLDFTALHESSVTGRKDATRAMDQLCQRIMASMQVGPKSRRESVEATTPSSSSLFFSYANMQPFEDHERFDKSLPSLPSATESPPSSIYQRTLPNRAFTVRQHNETALQAIQKSRSLLLPESRASRATDLLGQQADIDSLVSRPISSLAQEQHPESSPDLEVEQRSKDSIRDSALGSDRSSEHLHIMKTASVAKSIELQGAPIGGIAVHENPSHFIPPPEPKPPAVEPNIQASDIEKQDYGTATPDLALPTSNVSPTSSLTPIPLSGRLSRIERPEDVMRALEAPEVVTKEFGMMFSMRPIAPSPTSPTGGSDKYLAFRTQSDYAEALFSLSPGMDNIWAPLSRPAMHNRYHGFCKGAWQMRKAVHEGLEVQITAALKEPVIHWACKVCKFRSKAPHADALPDQILFNQKYGIRYRWLFLAKSHRRTDTLSDVADNYQYGCMFCAAEGHSTAAHEKLEHLWLHIVSKHRTATMTPQVREKTKCAVGSIGTQDENWDINVPESTKKSAGVTTDEFLFSASKLFSWRKSKR</sequence>
<evidence type="ECO:0000313" key="4">
    <source>
        <dbReference type="Proteomes" id="UP000054466"/>
    </source>
</evidence>
<gene>
    <name evidence="3" type="ORF">PV07_09036</name>
</gene>
<reference evidence="3 4" key="1">
    <citation type="submission" date="2015-01" db="EMBL/GenBank/DDBJ databases">
        <title>The Genome Sequence of Cladophialophora immunda CBS83496.</title>
        <authorList>
            <consortium name="The Broad Institute Genomics Platform"/>
            <person name="Cuomo C."/>
            <person name="de Hoog S."/>
            <person name="Gorbushina A."/>
            <person name="Stielow B."/>
            <person name="Teixiera M."/>
            <person name="Abouelleil A."/>
            <person name="Chapman S.B."/>
            <person name="Priest M."/>
            <person name="Young S.K."/>
            <person name="Wortman J."/>
            <person name="Nusbaum C."/>
            <person name="Birren B."/>
        </authorList>
    </citation>
    <scope>NUCLEOTIDE SEQUENCE [LARGE SCALE GENOMIC DNA]</scope>
    <source>
        <strain evidence="3 4">CBS 83496</strain>
    </source>
</reference>
<evidence type="ECO:0000256" key="2">
    <source>
        <dbReference type="SAM" id="MobiDB-lite"/>
    </source>
</evidence>
<protein>
    <submittedName>
        <fullName evidence="3">Uncharacterized protein</fullName>
    </submittedName>
</protein>
<dbReference type="OrthoDB" id="25896at2759"/>
<feature type="region of interest" description="Disordered" evidence="2">
    <location>
        <begin position="260"/>
        <end position="295"/>
    </location>
</feature>
<evidence type="ECO:0000256" key="1">
    <source>
        <dbReference type="SAM" id="Coils"/>
    </source>
</evidence>
<feature type="compositionally biased region" description="Polar residues" evidence="2">
    <location>
        <begin position="189"/>
        <end position="205"/>
    </location>
</feature>
<dbReference type="GeneID" id="27348230"/>
<accession>A0A0D2C5Y5</accession>
<keyword evidence="1" id="KW-0175">Coiled coil</keyword>
<feature type="compositionally biased region" description="Basic and acidic residues" evidence="2">
    <location>
        <begin position="265"/>
        <end position="284"/>
    </location>
</feature>
<evidence type="ECO:0000313" key="3">
    <source>
        <dbReference type="EMBL" id="KIW25900.1"/>
    </source>
</evidence>
<feature type="region of interest" description="Disordered" evidence="2">
    <location>
        <begin position="182"/>
        <end position="205"/>
    </location>
</feature>
<dbReference type="HOGENOM" id="CLU_036220_0_0_1"/>
<organism evidence="3 4">
    <name type="scientific">Cladophialophora immunda</name>
    <dbReference type="NCBI Taxonomy" id="569365"/>
    <lineage>
        <taxon>Eukaryota</taxon>
        <taxon>Fungi</taxon>
        <taxon>Dikarya</taxon>
        <taxon>Ascomycota</taxon>
        <taxon>Pezizomycotina</taxon>
        <taxon>Eurotiomycetes</taxon>
        <taxon>Chaetothyriomycetidae</taxon>
        <taxon>Chaetothyriales</taxon>
        <taxon>Herpotrichiellaceae</taxon>
        <taxon>Cladophialophora</taxon>
    </lineage>
</organism>
<dbReference type="VEuPathDB" id="FungiDB:PV07_09036"/>
<dbReference type="AlphaFoldDB" id="A0A0D2C5Y5"/>
<dbReference type="Proteomes" id="UP000054466">
    <property type="component" value="Unassembled WGS sequence"/>
</dbReference>